<dbReference type="GO" id="GO:0016887">
    <property type="term" value="F:ATP hydrolysis activity"/>
    <property type="evidence" value="ECO:0007669"/>
    <property type="project" value="InterPro"/>
</dbReference>
<dbReference type="SMART" id="SM00382">
    <property type="entry name" value="AAA"/>
    <property type="match status" value="1"/>
</dbReference>
<organism evidence="6 7">
    <name type="scientific">Brevundimonas halotolerans</name>
    <dbReference type="NCBI Taxonomy" id="69670"/>
    <lineage>
        <taxon>Bacteria</taxon>
        <taxon>Pseudomonadati</taxon>
        <taxon>Pseudomonadota</taxon>
        <taxon>Alphaproteobacteria</taxon>
        <taxon>Caulobacterales</taxon>
        <taxon>Caulobacteraceae</taxon>
        <taxon>Brevundimonas</taxon>
    </lineage>
</organism>
<comment type="similarity">
    <text evidence="1">Belongs to the ABC transporter superfamily.</text>
</comment>
<proteinExistence type="inferred from homology"/>
<sequence>MLAIETRDLRRRFGPTLAVDGVSLSVPRGCVYGFMGRNGAGKTTTLKMLLGLVRPDAGTIYIAGRDALVDRLGAVRCVGALLEAHGFYAHLSGRENLDLTRSLLGLRRTELDRVLDIVGLTPDAGRRVGGYSLGMRQRLGIARALLGSPEVLILDEPTNGLDPDGIADMRDFLRTLPARANATVLLSSHLLGEVEQVADRVGIIHQGRLVLQDDLATLRAGQAPQLRLGCDAPDRARALILSMGLTPDPDSDRITLAPGADVRETARALNRGLVEAGIGVHELTPQARSLETIYRDITALTPPAQKEAA</sequence>
<keyword evidence="4 6" id="KW-0067">ATP-binding</keyword>
<reference evidence="6 7" key="1">
    <citation type="submission" date="2020-08" db="EMBL/GenBank/DDBJ databases">
        <title>Genomic Encyclopedia of Type Strains, Phase IV (KMG-IV): sequencing the most valuable type-strain genomes for metagenomic binning, comparative biology and taxonomic classification.</title>
        <authorList>
            <person name="Goeker M."/>
        </authorList>
    </citation>
    <scope>NUCLEOTIDE SEQUENCE [LARGE SCALE GENOMIC DNA]</scope>
    <source>
        <strain evidence="6 7">DSM 24448</strain>
    </source>
</reference>
<dbReference type="InterPro" id="IPR027417">
    <property type="entry name" value="P-loop_NTPase"/>
</dbReference>
<feature type="domain" description="ABC transporter" evidence="5">
    <location>
        <begin position="4"/>
        <end position="231"/>
    </location>
</feature>
<dbReference type="SUPFAM" id="SSF52540">
    <property type="entry name" value="P-loop containing nucleoside triphosphate hydrolases"/>
    <property type="match status" value="1"/>
</dbReference>
<dbReference type="Proteomes" id="UP000548978">
    <property type="component" value="Unassembled WGS sequence"/>
</dbReference>
<keyword evidence="7" id="KW-1185">Reference proteome</keyword>
<dbReference type="PROSITE" id="PS50893">
    <property type="entry name" value="ABC_TRANSPORTER_2"/>
    <property type="match status" value="1"/>
</dbReference>
<evidence type="ECO:0000313" key="6">
    <source>
        <dbReference type="EMBL" id="MBB5661181.1"/>
    </source>
</evidence>
<dbReference type="EMBL" id="JACIJB010000008">
    <property type="protein sequence ID" value="MBB5661181.1"/>
    <property type="molecule type" value="Genomic_DNA"/>
</dbReference>
<dbReference type="GO" id="GO:0005524">
    <property type="term" value="F:ATP binding"/>
    <property type="evidence" value="ECO:0007669"/>
    <property type="project" value="UniProtKB-KW"/>
</dbReference>
<dbReference type="Gene3D" id="3.40.50.300">
    <property type="entry name" value="P-loop containing nucleotide triphosphate hydrolases"/>
    <property type="match status" value="1"/>
</dbReference>
<dbReference type="InterPro" id="IPR003439">
    <property type="entry name" value="ABC_transporter-like_ATP-bd"/>
</dbReference>
<dbReference type="PANTHER" id="PTHR43335">
    <property type="entry name" value="ABC TRANSPORTER, ATP-BINDING PROTEIN"/>
    <property type="match status" value="1"/>
</dbReference>
<evidence type="ECO:0000259" key="5">
    <source>
        <dbReference type="PROSITE" id="PS50893"/>
    </source>
</evidence>
<dbReference type="Pfam" id="PF00005">
    <property type="entry name" value="ABC_tran"/>
    <property type="match status" value="1"/>
</dbReference>
<comment type="caution">
    <text evidence="6">The sequence shown here is derived from an EMBL/GenBank/DDBJ whole genome shotgun (WGS) entry which is preliminary data.</text>
</comment>
<dbReference type="InterPro" id="IPR003593">
    <property type="entry name" value="AAA+_ATPase"/>
</dbReference>
<dbReference type="AlphaFoldDB" id="A0A7W9A494"/>
<evidence type="ECO:0000256" key="4">
    <source>
        <dbReference type="ARBA" id="ARBA00022840"/>
    </source>
</evidence>
<dbReference type="PANTHER" id="PTHR43335:SF4">
    <property type="entry name" value="ABC TRANSPORTER, ATP-BINDING PROTEIN"/>
    <property type="match status" value="1"/>
</dbReference>
<gene>
    <name evidence="6" type="ORF">FHS65_001940</name>
</gene>
<protein>
    <submittedName>
        <fullName evidence="6">ABC-2 type transport system ATP-binding protein</fullName>
    </submittedName>
</protein>
<keyword evidence="2" id="KW-0813">Transport</keyword>
<evidence type="ECO:0000256" key="3">
    <source>
        <dbReference type="ARBA" id="ARBA00022741"/>
    </source>
</evidence>
<dbReference type="RefSeq" id="WP_123288388.1">
    <property type="nucleotide sequence ID" value="NZ_JACIJB010000008.1"/>
</dbReference>
<evidence type="ECO:0000313" key="7">
    <source>
        <dbReference type="Proteomes" id="UP000548978"/>
    </source>
</evidence>
<dbReference type="PROSITE" id="PS00211">
    <property type="entry name" value="ABC_TRANSPORTER_1"/>
    <property type="match status" value="1"/>
</dbReference>
<evidence type="ECO:0000256" key="2">
    <source>
        <dbReference type="ARBA" id="ARBA00022448"/>
    </source>
</evidence>
<name>A0A7W9A494_9CAUL</name>
<dbReference type="OrthoDB" id="9778547at2"/>
<keyword evidence="3" id="KW-0547">Nucleotide-binding</keyword>
<dbReference type="CDD" id="cd03268">
    <property type="entry name" value="ABC_BcrA_bacitracin_resist"/>
    <property type="match status" value="1"/>
</dbReference>
<evidence type="ECO:0000256" key="1">
    <source>
        <dbReference type="ARBA" id="ARBA00005417"/>
    </source>
</evidence>
<accession>A0A7W9A494</accession>
<dbReference type="InterPro" id="IPR017871">
    <property type="entry name" value="ABC_transporter-like_CS"/>
</dbReference>